<reference evidence="2" key="1">
    <citation type="submission" date="2023-03" db="EMBL/GenBank/DDBJ databases">
        <title>Massive genome expansion in bonnet fungi (Mycena s.s.) driven by repeated elements and novel gene families across ecological guilds.</title>
        <authorList>
            <consortium name="Lawrence Berkeley National Laboratory"/>
            <person name="Harder C.B."/>
            <person name="Miyauchi S."/>
            <person name="Viragh M."/>
            <person name="Kuo A."/>
            <person name="Thoen E."/>
            <person name="Andreopoulos B."/>
            <person name="Lu D."/>
            <person name="Skrede I."/>
            <person name="Drula E."/>
            <person name="Henrissat B."/>
            <person name="Morin E."/>
            <person name="Kohler A."/>
            <person name="Barry K."/>
            <person name="LaButti K."/>
            <person name="Morin E."/>
            <person name="Salamov A."/>
            <person name="Lipzen A."/>
            <person name="Mereny Z."/>
            <person name="Hegedus B."/>
            <person name="Baldrian P."/>
            <person name="Stursova M."/>
            <person name="Weitz H."/>
            <person name="Taylor A."/>
            <person name="Grigoriev I.V."/>
            <person name="Nagy L.G."/>
            <person name="Martin F."/>
            <person name="Kauserud H."/>
        </authorList>
    </citation>
    <scope>NUCLEOTIDE SEQUENCE</scope>
    <source>
        <strain evidence="2">CBHHK002</strain>
    </source>
</reference>
<evidence type="ECO:0000313" key="2">
    <source>
        <dbReference type="EMBL" id="KAJ7319047.1"/>
    </source>
</evidence>
<feature type="region of interest" description="Disordered" evidence="1">
    <location>
        <begin position="364"/>
        <end position="459"/>
    </location>
</feature>
<feature type="compositionally biased region" description="Polar residues" evidence="1">
    <location>
        <begin position="308"/>
        <end position="328"/>
    </location>
</feature>
<protein>
    <recommendedName>
        <fullName evidence="4">F-box domain-containing protein</fullName>
    </recommendedName>
</protein>
<proteinExistence type="predicted"/>
<evidence type="ECO:0008006" key="4">
    <source>
        <dbReference type="Google" id="ProtNLM"/>
    </source>
</evidence>
<feature type="compositionally biased region" description="Pro residues" evidence="1">
    <location>
        <begin position="50"/>
        <end position="59"/>
    </location>
</feature>
<dbReference type="AlphaFoldDB" id="A0AAD6ZEJ6"/>
<comment type="caution">
    <text evidence="2">The sequence shown here is derived from an EMBL/GenBank/DDBJ whole genome shotgun (WGS) entry which is preliminary data.</text>
</comment>
<name>A0AAD6ZEJ6_9AGAR</name>
<feature type="region of interest" description="Disordered" evidence="1">
    <location>
        <begin position="186"/>
        <end position="348"/>
    </location>
</feature>
<dbReference type="EMBL" id="JARIHO010000055">
    <property type="protein sequence ID" value="KAJ7319047.1"/>
    <property type="molecule type" value="Genomic_DNA"/>
</dbReference>
<feature type="compositionally biased region" description="Basic and acidic residues" evidence="1">
    <location>
        <begin position="443"/>
        <end position="458"/>
    </location>
</feature>
<feature type="compositionally biased region" description="Low complexity" evidence="1">
    <location>
        <begin position="274"/>
        <end position="290"/>
    </location>
</feature>
<accession>A0AAD6ZEJ6</accession>
<gene>
    <name evidence="2" type="ORF">DFH08DRAFT_393918</name>
</gene>
<evidence type="ECO:0000313" key="3">
    <source>
        <dbReference type="Proteomes" id="UP001218218"/>
    </source>
</evidence>
<keyword evidence="3" id="KW-1185">Reference proteome</keyword>
<feature type="compositionally biased region" description="Low complexity" evidence="1">
    <location>
        <begin position="186"/>
        <end position="204"/>
    </location>
</feature>
<sequence length="566" mass="61999">MHFSAGSRRVFYPSKLKVKSGESRRRHLPFRWVLIGAIFLPSPQAGINPAPAPPSPPPEPEPHNDTNNDMGATISSFEVQSFHPDSSFKINTGLLPAQHIAPANPNHNARAPKRTPSALVKGKPLIFAAMGADAPPSNEKAYDPYANNAYPTPPPPADVVKMSPRFLREENDGVFDLGFSNTVSQAWDQQQQQPQQPIERQQTPKVKGNTPLPNANVVRDGPPQTPRSVNGNAPLPSQTPPPIQIPPLQQQQPPPQPQTPHRVTKKDSKSQMRSPAPLSLMSPSSRSTPLPSDPPTPHTPHTPRTLTKSRPTTPQRKISSATLQQPSPSLAGRDRDADERAASRASTLMLDDDPFAKVDPVRMIKPVSRDGPPSSASVTSLLPPATELSSSPSPSQPAELPELSEPATPRQEGFTNTDTVNLTPPRQIQNAHSDGPPSPVTPEEYRTARTRRRGDVLEKAPPATVRGIEVRETRIPGPFPLAAYVTNPPLLSALLVYLSFYDWCVLSAVTKEMRMRLVGTPELREAALERYLRTVGYARWSWGNADPLELSLLVRFYLIPVFCDWS</sequence>
<dbReference type="Proteomes" id="UP001218218">
    <property type="component" value="Unassembled WGS sequence"/>
</dbReference>
<evidence type="ECO:0000256" key="1">
    <source>
        <dbReference type="SAM" id="MobiDB-lite"/>
    </source>
</evidence>
<feature type="region of interest" description="Disordered" evidence="1">
    <location>
        <begin position="45"/>
        <end position="71"/>
    </location>
</feature>
<feature type="compositionally biased region" description="Pro residues" evidence="1">
    <location>
        <begin position="291"/>
        <end position="300"/>
    </location>
</feature>
<organism evidence="2 3">
    <name type="scientific">Mycena albidolilacea</name>
    <dbReference type="NCBI Taxonomy" id="1033008"/>
    <lineage>
        <taxon>Eukaryota</taxon>
        <taxon>Fungi</taxon>
        <taxon>Dikarya</taxon>
        <taxon>Basidiomycota</taxon>
        <taxon>Agaricomycotina</taxon>
        <taxon>Agaricomycetes</taxon>
        <taxon>Agaricomycetidae</taxon>
        <taxon>Agaricales</taxon>
        <taxon>Marasmiineae</taxon>
        <taxon>Mycenaceae</taxon>
        <taxon>Mycena</taxon>
    </lineage>
</organism>
<feature type="compositionally biased region" description="Polar residues" evidence="1">
    <location>
        <begin position="413"/>
        <end position="432"/>
    </location>
</feature>
<feature type="compositionally biased region" description="Basic and acidic residues" evidence="1">
    <location>
        <begin position="332"/>
        <end position="342"/>
    </location>
</feature>